<dbReference type="GO" id="GO:0099634">
    <property type="term" value="C:postsynaptic specialization membrane"/>
    <property type="evidence" value="ECO:0007669"/>
    <property type="project" value="GOC"/>
</dbReference>
<dbReference type="GO" id="GO:0005524">
    <property type="term" value="F:ATP binding"/>
    <property type="evidence" value="ECO:0007669"/>
    <property type="project" value="UniProtKB-UniRule"/>
</dbReference>
<dbReference type="CDD" id="cd00887">
    <property type="entry name" value="MoeA"/>
    <property type="match status" value="1"/>
</dbReference>
<dbReference type="Gene3D" id="3.90.105.10">
    <property type="entry name" value="Molybdopterin biosynthesis moea protein, domain 2"/>
    <property type="match status" value="1"/>
</dbReference>
<dbReference type="SMART" id="SM00852">
    <property type="entry name" value="MoCF_biosynth"/>
    <property type="match status" value="2"/>
</dbReference>
<comment type="cofactor">
    <cofactor evidence="5">
        <name>Mg(2+)</name>
        <dbReference type="ChEBI" id="CHEBI:18420"/>
    </cofactor>
</comment>
<dbReference type="GO" id="GO:0098970">
    <property type="term" value="P:postsynaptic neurotransmitter receptor diffusion trapping"/>
    <property type="evidence" value="ECO:0007669"/>
    <property type="project" value="TreeGrafter"/>
</dbReference>
<dbReference type="InterPro" id="IPR005110">
    <property type="entry name" value="MoeA_linker/N"/>
</dbReference>
<dbReference type="PANTHER" id="PTHR10192:SF5">
    <property type="entry name" value="GEPHYRIN"/>
    <property type="match status" value="1"/>
</dbReference>
<evidence type="ECO:0000259" key="7">
    <source>
        <dbReference type="SMART" id="SM00852"/>
    </source>
</evidence>
<comment type="similarity">
    <text evidence="2">In the N-terminal section; belongs to the MoaB/Mog family.</text>
</comment>
<comment type="similarity">
    <text evidence="5">Belongs to the MoeA family.</text>
</comment>
<dbReference type="GO" id="GO:0097112">
    <property type="term" value="P:gamma-aminobutyric acid receptor clustering"/>
    <property type="evidence" value="ECO:0007669"/>
    <property type="project" value="TreeGrafter"/>
</dbReference>
<keyword evidence="5" id="KW-0479">Metal-binding</keyword>
<evidence type="ECO:0000256" key="2">
    <source>
        <dbReference type="ARBA" id="ARBA00007589"/>
    </source>
</evidence>
<keyword evidence="4 5" id="KW-0501">Molybdenum cofactor biosynthesis</keyword>
<dbReference type="Gene3D" id="2.40.340.10">
    <property type="entry name" value="MoeA, C-terminal, domain IV"/>
    <property type="match status" value="1"/>
</dbReference>
<feature type="region of interest" description="Disordered" evidence="6">
    <location>
        <begin position="157"/>
        <end position="199"/>
    </location>
</feature>
<dbReference type="UniPathway" id="UPA00344"/>
<protein>
    <submittedName>
        <fullName evidence="8">Gephyrin-like</fullName>
    </submittedName>
</protein>
<dbReference type="GO" id="GO:0072579">
    <property type="term" value="P:glycine receptor clustering"/>
    <property type="evidence" value="ECO:0007669"/>
    <property type="project" value="TreeGrafter"/>
</dbReference>
<reference evidence="8" key="1">
    <citation type="journal article" date="2021" name="Sci. Adv.">
        <title>The American lobster genome reveals insights on longevity, neural, and immune adaptations.</title>
        <authorList>
            <person name="Polinski J.M."/>
            <person name="Zimin A.V."/>
            <person name="Clark K.F."/>
            <person name="Kohn A.B."/>
            <person name="Sadowski N."/>
            <person name="Timp W."/>
            <person name="Ptitsyn A."/>
            <person name="Khanna P."/>
            <person name="Romanova D.Y."/>
            <person name="Williams P."/>
            <person name="Greenwood S.J."/>
            <person name="Moroz L.L."/>
            <person name="Walt D.R."/>
            <person name="Bodnar A.G."/>
        </authorList>
    </citation>
    <scope>NUCLEOTIDE SEQUENCE</scope>
    <source>
        <strain evidence="8">GMGI-L3</strain>
    </source>
</reference>
<dbReference type="GO" id="GO:0061599">
    <property type="term" value="F:molybdopterin molybdotransferase activity"/>
    <property type="evidence" value="ECO:0007669"/>
    <property type="project" value="UniProtKB-UniRule"/>
</dbReference>
<dbReference type="Gene3D" id="3.40.980.10">
    <property type="entry name" value="MoaB/Mog-like domain"/>
    <property type="match status" value="2"/>
</dbReference>
<dbReference type="GO" id="GO:0005829">
    <property type="term" value="C:cytosol"/>
    <property type="evidence" value="ECO:0007669"/>
    <property type="project" value="TreeGrafter"/>
</dbReference>
<accession>A0A8J5K2R3</accession>
<dbReference type="GO" id="GO:0061598">
    <property type="term" value="F:molybdopterin adenylyltransferase activity"/>
    <property type="evidence" value="ECO:0007669"/>
    <property type="project" value="UniProtKB-UniRule"/>
</dbReference>
<keyword evidence="5" id="KW-0808">Transferase</keyword>
<name>A0A8J5K2R3_HOMAM</name>
<comment type="caution">
    <text evidence="8">The sequence shown here is derived from an EMBL/GenBank/DDBJ whole genome shotgun (WGS) entry which is preliminary data.</text>
</comment>
<sequence length="605" mass="64614">MSEIIKVGVLTVSDRCAAGEAVDESGANLQALVASGTVYGGKETLINWCDEEKLQLIITTGGTGFGPRDVTPEAVKKVIEREAPGLSTCMITESLKVTPLAMLSRPVCGSRGKTFIAPAVPHAVDLLMGWKTRVEKTHSALQAVGGHCEHIHHPRAHPHGHGLHHYHHHHHCHALGGEAENQESKADVSRISGRPRKSPYPMISVSEALSTVLSHAEQCANKTLPMQESLGFVLAQNIIAKDPLPPFPASIKDGYAVLASDGAGLRTVGGDSTAGCSPEKTRVSSGMCIRVNTGAPVEDTELVKEDDDGRKELEIKILKVPNQGQDIRPLGCDIATGQKVLACGTLLGPAELGLLATVGVTEVLVVNKPTIAILSTGNELQEPGEPLREGHIRDSNKTTLMSLLRQYGYPVINAGIAKDDPTALLSSLKYAFSQADVLVTTGGVSMGERDILRPVLTTDFDAHIHFAQVFMKPGKPTTFATCQVNGRKKLILGLPGNPVSAVVTSTLYILPLCRKMSGRSDHMNTEIRAKLSESIQIDPRPEYHRATLCWHPGVDIPLAHSTGNQLSSRLLSLASAQALLKLPPATPEVKELAEGTVVDAILLEM</sequence>
<dbReference type="InterPro" id="IPR036425">
    <property type="entry name" value="MoaB/Mog-like_dom_sf"/>
</dbReference>
<comment type="catalytic activity">
    <reaction evidence="5">
        <text>adenylyl-molybdopterin + molybdate = Mo-molybdopterin + AMP + H(+)</text>
        <dbReference type="Rhea" id="RHEA:35047"/>
        <dbReference type="ChEBI" id="CHEBI:15378"/>
        <dbReference type="ChEBI" id="CHEBI:36264"/>
        <dbReference type="ChEBI" id="CHEBI:62727"/>
        <dbReference type="ChEBI" id="CHEBI:71302"/>
        <dbReference type="ChEBI" id="CHEBI:456215"/>
    </reaction>
</comment>
<dbReference type="Gene3D" id="2.170.190.11">
    <property type="entry name" value="Molybdopterin biosynthesis moea protein, domain 3"/>
    <property type="match status" value="1"/>
</dbReference>
<dbReference type="SUPFAM" id="SSF63867">
    <property type="entry name" value="MoeA C-terminal domain-like"/>
    <property type="match status" value="1"/>
</dbReference>
<comment type="catalytic activity">
    <reaction evidence="5">
        <text>molybdopterin + ATP + H(+) = adenylyl-molybdopterin + diphosphate</text>
        <dbReference type="Rhea" id="RHEA:31331"/>
        <dbReference type="ChEBI" id="CHEBI:15378"/>
        <dbReference type="ChEBI" id="CHEBI:30616"/>
        <dbReference type="ChEBI" id="CHEBI:33019"/>
        <dbReference type="ChEBI" id="CHEBI:58698"/>
        <dbReference type="ChEBI" id="CHEBI:62727"/>
    </reaction>
</comment>
<comment type="similarity">
    <text evidence="3">In the C-terminal section; belongs to the MoeA family.</text>
</comment>
<dbReference type="FunFam" id="3.40.980.10:FF:000001">
    <property type="entry name" value="Molybdopterin molybdenumtransferase"/>
    <property type="match status" value="1"/>
</dbReference>
<dbReference type="NCBIfam" id="TIGR00177">
    <property type="entry name" value="molyb_syn"/>
    <property type="match status" value="1"/>
</dbReference>
<dbReference type="InterPro" id="IPR005111">
    <property type="entry name" value="MoeA_C_domain_IV"/>
</dbReference>
<dbReference type="PROSITE" id="PS01079">
    <property type="entry name" value="MOCF_BIOSYNTHESIS_2"/>
    <property type="match status" value="1"/>
</dbReference>
<dbReference type="GO" id="GO:0046872">
    <property type="term" value="F:metal ion binding"/>
    <property type="evidence" value="ECO:0007669"/>
    <property type="project" value="UniProtKB-UniRule"/>
</dbReference>
<feature type="domain" description="MoaB/Mog" evidence="7">
    <location>
        <begin position="372"/>
        <end position="515"/>
    </location>
</feature>
<evidence type="ECO:0000256" key="5">
    <source>
        <dbReference type="RuleBase" id="RU365090"/>
    </source>
</evidence>
<dbReference type="SUPFAM" id="SSF63882">
    <property type="entry name" value="MoeA N-terminal region -like"/>
    <property type="match status" value="1"/>
</dbReference>
<gene>
    <name evidence="8" type="primary">GPHN-L</name>
    <name evidence="8" type="ORF">Hamer_G022378</name>
</gene>
<evidence type="ECO:0000256" key="3">
    <source>
        <dbReference type="ARBA" id="ARBA00008339"/>
    </source>
</evidence>
<keyword evidence="5" id="KW-0500">Molybdenum</keyword>
<dbReference type="Proteomes" id="UP000747542">
    <property type="component" value="Unassembled WGS sequence"/>
</dbReference>
<dbReference type="InterPro" id="IPR038987">
    <property type="entry name" value="MoeA-like"/>
</dbReference>
<keyword evidence="5" id="KW-0460">Magnesium</keyword>
<feature type="compositionally biased region" description="Basic residues" evidence="6">
    <location>
        <begin position="157"/>
        <end position="173"/>
    </location>
</feature>
<dbReference type="InterPro" id="IPR001453">
    <property type="entry name" value="MoaB/Mog_dom"/>
</dbReference>
<dbReference type="PROSITE" id="PS01078">
    <property type="entry name" value="MOCF_BIOSYNTHESIS_1"/>
    <property type="match status" value="1"/>
</dbReference>
<evidence type="ECO:0000313" key="8">
    <source>
        <dbReference type="EMBL" id="KAG7165820.1"/>
    </source>
</evidence>
<dbReference type="Pfam" id="PF03454">
    <property type="entry name" value="MoeA_C"/>
    <property type="match status" value="1"/>
</dbReference>
<comment type="pathway">
    <text evidence="1 5">Cofactor biosynthesis; molybdopterin biosynthesis.</text>
</comment>
<dbReference type="EMBL" id="JAHLQT010023413">
    <property type="protein sequence ID" value="KAG7165820.1"/>
    <property type="molecule type" value="Genomic_DNA"/>
</dbReference>
<dbReference type="SUPFAM" id="SSF53218">
    <property type="entry name" value="Molybdenum cofactor biosynthesis proteins"/>
    <property type="match status" value="2"/>
</dbReference>
<dbReference type="Pfam" id="PF03453">
    <property type="entry name" value="MoeA_N"/>
    <property type="match status" value="1"/>
</dbReference>
<dbReference type="CDD" id="cd00886">
    <property type="entry name" value="MogA_MoaB"/>
    <property type="match status" value="1"/>
</dbReference>
<evidence type="ECO:0000256" key="1">
    <source>
        <dbReference type="ARBA" id="ARBA00005046"/>
    </source>
</evidence>
<organism evidence="8 9">
    <name type="scientific">Homarus americanus</name>
    <name type="common">American lobster</name>
    <dbReference type="NCBI Taxonomy" id="6706"/>
    <lineage>
        <taxon>Eukaryota</taxon>
        <taxon>Metazoa</taxon>
        <taxon>Ecdysozoa</taxon>
        <taxon>Arthropoda</taxon>
        <taxon>Crustacea</taxon>
        <taxon>Multicrustacea</taxon>
        <taxon>Malacostraca</taxon>
        <taxon>Eumalacostraca</taxon>
        <taxon>Eucarida</taxon>
        <taxon>Decapoda</taxon>
        <taxon>Pleocyemata</taxon>
        <taxon>Astacidea</taxon>
        <taxon>Nephropoidea</taxon>
        <taxon>Nephropidae</taxon>
        <taxon>Homarus</taxon>
    </lineage>
</organism>
<proteinExistence type="inferred from homology"/>
<dbReference type="PANTHER" id="PTHR10192">
    <property type="entry name" value="MOLYBDOPTERIN BIOSYNTHESIS PROTEIN"/>
    <property type="match status" value="1"/>
</dbReference>
<evidence type="ECO:0000256" key="6">
    <source>
        <dbReference type="SAM" id="MobiDB-lite"/>
    </source>
</evidence>
<comment type="function">
    <text evidence="5">Catalyzes two steps in the biosynthesis of the molybdenum cofactor. In the first step, molybdopterin is adenylated. Subsequently, molybdate is inserted into adenylated molybdopterin and AMP is released.</text>
</comment>
<dbReference type="InterPro" id="IPR036135">
    <property type="entry name" value="MoeA_linker/N_sf"/>
</dbReference>
<keyword evidence="9" id="KW-1185">Reference proteome</keyword>
<evidence type="ECO:0000313" key="9">
    <source>
        <dbReference type="Proteomes" id="UP000747542"/>
    </source>
</evidence>
<dbReference type="InterPro" id="IPR008284">
    <property type="entry name" value="MoCF_biosynth_CS"/>
</dbReference>
<feature type="domain" description="MoaB/Mog" evidence="7">
    <location>
        <begin position="8"/>
        <end position="139"/>
    </location>
</feature>
<dbReference type="GO" id="GO:0030425">
    <property type="term" value="C:dendrite"/>
    <property type="evidence" value="ECO:0007669"/>
    <property type="project" value="TreeGrafter"/>
</dbReference>
<dbReference type="NCBIfam" id="NF045515">
    <property type="entry name" value="Glp_gephyrin"/>
    <property type="match status" value="1"/>
</dbReference>
<dbReference type="GO" id="GO:0007529">
    <property type="term" value="P:establishment of synaptic specificity at neuromuscular junction"/>
    <property type="evidence" value="ECO:0007669"/>
    <property type="project" value="TreeGrafter"/>
</dbReference>
<dbReference type="GO" id="GO:0006777">
    <property type="term" value="P:Mo-molybdopterin cofactor biosynthetic process"/>
    <property type="evidence" value="ECO:0007669"/>
    <property type="project" value="UniProtKB-UniRule"/>
</dbReference>
<evidence type="ECO:0000256" key="4">
    <source>
        <dbReference type="ARBA" id="ARBA00023150"/>
    </source>
</evidence>
<dbReference type="AlphaFoldDB" id="A0A8J5K2R3"/>
<dbReference type="Pfam" id="PF00994">
    <property type="entry name" value="MoCF_biosynth"/>
    <property type="match status" value="2"/>
</dbReference>
<dbReference type="InterPro" id="IPR036688">
    <property type="entry name" value="MoeA_C_domain_IV_sf"/>
</dbReference>